<accession>A0AAE0M1A7</accession>
<reference evidence="2" key="1">
    <citation type="journal article" date="2023" name="Mol. Phylogenet. Evol.">
        <title>Genome-scale phylogeny and comparative genomics of the fungal order Sordariales.</title>
        <authorList>
            <person name="Hensen N."/>
            <person name="Bonometti L."/>
            <person name="Westerberg I."/>
            <person name="Brannstrom I.O."/>
            <person name="Guillou S."/>
            <person name="Cros-Aarteil S."/>
            <person name="Calhoun S."/>
            <person name="Haridas S."/>
            <person name="Kuo A."/>
            <person name="Mondo S."/>
            <person name="Pangilinan J."/>
            <person name="Riley R."/>
            <person name="LaButti K."/>
            <person name="Andreopoulos B."/>
            <person name="Lipzen A."/>
            <person name="Chen C."/>
            <person name="Yan M."/>
            <person name="Daum C."/>
            <person name="Ng V."/>
            <person name="Clum A."/>
            <person name="Steindorff A."/>
            <person name="Ohm R.A."/>
            <person name="Martin F."/>
            <person name="Silar P."/>
            <person name="Natvig D.O."/>
            <person name="Lalanne C."/>
            <person name="Gautier V."/>
            <person name="Ament-Velasquez S.L."/>
            <person name="Kruys A."/>
            <person name="Hutchinson M.I."/>
            <person name="Powell A.J."/>
            <person name="Barry K."/>
            <person name="Miller A.N."/>
            <person name="Grigoriev I.V."/>
            <person name="Debuchy R."/>
            <person name="Gladieux P."/>
            <person name="Hiltunen Thoren M."/>
            <person name="Johannesson H."/>
        </authorList>
    </citation>
    <scope>NUCLEOTIDE SEQUENCE</scope>
    <source>
        <strain evidence="2">CBS 118394</strain>
    </source>
</reference>
<dbReference type="InterPro" id="IPR011009">
    <property type="entry name" value="Kinase-like_dom_sf"/>
</dbReference>
<dbReference type="AlphaFoldDB" id="A0AAE0M1A7"/>
<feature type="domain" description="Aminoglycoside phosphotransferase" evidence="1">
    <location>
        <begin position="93"/>
        <end position="322"/>
    </location>
</feature>
<evidence type="ECO:0000313" key="2">
    <source>
        <dbReference type="EMBL" id="KAK3315153.1"/>
    </source>
</evidence>
<dbReference type="InterPro" id="IPR051678">
    <property type="entry name" value="AGP_Transferase"/>
</dbReference>
<proteinExistence type="predicted"/>
<dbReference type="Gene3D" id="3.90.1200.10">
    <property type="match status" value="1"/>
</dbReference>
<comment type="caution">
    <text evidence="2">The sequence shown here is derived from an EMBL/GenBank/DDBJ whole genome shotgun (WGS) entry which is preliminary data.</text>
</comment>
<evidence type="ECO:0000259" key="1">
    <source>
        <dbReference type="Pfam" id="PF01636"/>
    </source>
</evidence>
<dbReference type="SUPFAM" id="SSF56112">
    <property type="entry name" value="Protein kinase-like (PK-like)"/>
    <property type="match status" value="1"/>
</dbReference>
<name>A0AAE0M1A7_9PEZI</name>
<reference evidence="2" key="2">
    <citation type="submission" date="2023-06" db="EMBL/GenBank/DDBJ databases">
        <authorList>
            <consortium name="Lawrence Berkeley National Laboratory"/>
            <person name="Haridas S."/>
            <person name="Hensen N."/>
            <person name="Bonometti L."/>
            <person name="Westerberg I."/>
            <person name="Brannstrom I.O."/>
            <person name="Guillou S."/>
            <person name="Cros-Aarteil S."/>
            <person name="Calhoun S."/>
            <person name="Kuo A."/>
            <person name="Mondo S."/>
            <person name="Pangilinan J."/>
            <person name="Riley R."/>
            <person name="Labutti K."/>
            <person name="Andreopoulos B."/>
            <person name="Lipzen A."/>
            <person name="Chen C."/>
            <person name="Yanf M."/>
            <person name="Daum C."/>
            <person name="Ng V."/>
            <person name="Clum A."/>
            <person name="Steindorff A."/>
            <person name="Ohm R."/>
            <person name="Martin F."/>
            <person name="Silar P."/>
            <person name="Natvig D."/>
            <person name="Lalanne C."/>
            <person name="Gautier V."/>
            <person name="Ament-Velasquez S.L."/>
            <person name="Kruys A."/>
            <person name="Hutchinson M.I."/>
            <person name="Powell A.J."/>
            <person name="Barry K."/>
            <person name="Miller A.N."/>
            <person name="Grigoriev I.V."/>
            <person name="Debuchy R."/>
            <person name="Gladieux P."/>
            <person name="Thoren M.H."/>
            <person name="Johannesson H."/>
        </authorList>
    </citation>
    <scope>NUCLEOTIDE SEQUENCE</scope>
    <source>
        <strain evidence="2">CBS 118394</strain>
    </source>
</reference>
<dbReference type="InterPro" id="IPR002575">
    <property type="entry name" value="Aminoglycoside_PTrfase"/>
</dbReference>
<protein>
    <recommendedName>
        <fullName evidence="1">Aminoglycoside phosphotransferase domain-containing protein</fullName>
    </recommendedName>
</protein>
<dbReference type="PANTHER" id="PTHR21310:SF15">
    <property type="entry name" value="AMINOGLYCOSIDE PHOSPHOTRANSFERASE DOMAIN-CONTAINING PROTEIN"/>
    <property type="match status" value="1"/>
</dbReference>
<dbReference type="PANTHER" id="PTHR21310">
    <property type="entry name" value="AMINOGLYCOSIDE PHOSPHOTRANSFERASE-RELATED-RELATED"/>
    <property type="match status" value="1"/>
</dbReference>
<dbReference type="Pfam" id="PF01636">
    <property type="entry name" value="APH"/>
    <property type="match status" value="1"/>
</dbReference>
<dbReference type="EMBL" id="JAUEDM010000006">
    <property type="protein sequence ID" value="KAK3315153.1"/>
    <property type="molecule type" value="Genomic_DNA"/>
</dbReference>
<evidence type="ECO:0000313" key="3">
    <source>
        <dbReference type="Proteomes" id="UP001283341"/>
    </source>
</evidence>
<dbReference type="Proteomes" id="UP001283341">
    <property type="component" value="Unassembled WGS sequence"/>
</dbReference>
<organism evidence="2 3">
    <name type="scientific">Apodospora peruviana</name>
    <dbReference type="NCBI Taxonomy" id="516989"/>
    <lineage>
        <taxon>Eukaryota</taxon>
        <taxon>Fungi</taxon>
        <taxon>Dikarya</taxon>
        <taxon>Ascomycota</taxon>
        <taxon>Pezizomycotina</taxon>
        <taxon>Sordariomycetes</taxon>
        <taxon>Sordariomycetidae</taxon>
        <taxon>Sordariales</taxon>
        <taxon>Lasiosphaeriaceae</taxon>
        <taxon>Apodospora</taxon>
    </lineage>
</organism>
<gene>
    <name evidence="2" type="ORF">B0H66DRAFT_583822</name>
</gene>
<keyword evidence="3" id="KW-1185">Reference proteome</keyword>
<sequence length="436" mass="48623">MEAPSHNHANYQARLDYIQRLLGDNYRLSDKVSTPLHRTIPKLSGTKITPVQYEAHFPFEYNNFVYRLSIPVDIPTTPRNADVKLQQPGCVPQETHVQNEVAILTLASAALQHIEPSIVPRVFGLGPASPGRLGWILQELMPGVPLDDVFSPAGSLKQKKEILGQMARILKGLQDYQLPPSIQGWGGLTFDDGGAIISASMPTVGAGPWSSLQESYRGRIKVALGKAEENPYLQGWLPNAVRERVEDFIERGLPKQFADLSSSQDRAIIHADFTEFPLHHHKEEIQSSDNLLYEPETGRLTALLDYDFSGILRPAYEFFRSFAPDGGRFTGWISDRDPEGNELIALRMAKLSGEFPSPLPTSVVTPNGPGKHNVKRPSTIQGIDKLANVDALLGTLTPWRLINKDFLRMNPDEGHRMELRRMGEEQLIAVLERIGF</sequence>